<dbReference type="InterPro" id="IPR003837">
    <property type="entry name" value="GatC"/>
</dbReference>
<evidence type="ECO:0000313" key="4">
    <source>
        <dbReference type="Proteomes" id="UP000325577"/>
    </source>
</evidence>
<keyword evidence="4" id="KW-1185">Reference proteome</keyword>
<feature type="compositionally biased region" description="Basic and acidic residues" evidence="2">
    <location>
        <begin position="1"/>
        <end position="10"/>
    </location>
</feature>
<evidence type="ECO:0000256" key="1">
    <source>
        <dbReference type="HAMAP-Rule" id="MF_03149"/>
    </source>
</evidence>
<dbReference type="GO" id="GO:0009507">
    <property type="term" value="C:chloroplast"/>
    <property type="evidence" value="ECO:0007669"/>
    <property type="project" value="UniProtKB-SubCell"/>
</dbReference>
<dbReference type="HAMAP" id="MF_00122">
    <property type="entry name" value="GatC"/>
    <property type="match status" value="1"/>
</dbReference>
<comment type="subunit">
    <text evidence="1">Subunit of the heterotrimeric GatCAB amidotransferase (AdT) complex, composed of A, B and C subunits.</text>
</comment>
<comment type="function">
    <text evidence="1">Allows the formation of correctly charged Gln-tRNA(Gln) through the transamidation of misacylated Glu-tRNA(Gln) in chloroplasts and mitochondria. The reaction takes place in the presence of glutamine and ATP through an activated gamma-phospho-Glu-tRNA(Gln).</text>
</comment>
<keyword evidence="1" id="KW-0496">Mitochondrion</keyword>
<dbReference type="NCBIfam" id="TIGR00135">
    <property type="entry name" value="gatC"/>
    <property type="match status" value="1"/>
</dbReference>
<dbReference type="PANTHER" id="PTHR15004">
    <property type="entry name" value="GLUTAMYL-TRNA(GLN) AMIDOTRANSFERASE SUBUNIT C, MITOCHONDRIAL"/>
    <property type="match status" value="1"/>
</dbReference>
<protein>
    <recommendedName>
        <fullName evidence="1">Glutamyl-tRNA(Gln) amidotransferase subunit C, chloroplastic/mitochondrial</fullName>
        <shortName evidence="1">Glu-AdT subunit C</shortName>
        <ecNumber evidence="1">6.3.5.-</ecNumber>
    </recommendedName>
</protein>
<reference evidence="3 4" key="1">
    <citation type="submission" date="2019-09" db="EMBL/GenBank/DDBJ databases">
        <title>A chromosome-level genome assembly of the Chinese tupelo Nyssa sinensis.</title>
        <authorList>
            <person name="Yang X."/>
            <person name="Kang M."/>
            <person name="Yang Y."/>
            <person name="Xiong H."/>
            <person name="Wang M."/>
            <person name="Zhang Z."/>
            <person name="Wang Z."/>
            <person name="Wu H."/>
            <person name="Ma T."/>
            <person name="Liu J."/>
            <person name="Xi Z."/>
        </authorList>
    </citation>
    <scope>NUCLEOTIDE SEQUENCE [LARGE SCALE GENOMIC DNA]</scope>
    <source>
        <strain evidence="3">J267</strain>
        <tissue evidence="3">Leaf</tissue>
    </source>
</reference>
<dbReference type="GO" id="GO:0005739">
    <property type="term" value="C:mitochondrion"/>
    <property type="evidence" value="ECO:0007669"/>
    <property type="project" value="UniProtKB-SubCell"/>
</dbReference>
<dbReference type="GO" id="GO:0006450">
    <property type="term" value="P:regulation of translational fidelity"/>
    <property type="evidence" value="ECO:0007669"/>
    <property type="project" value="InterPro"/>
</dbReference>
<keyword evidence="1" id="KW-0934">Plastid</keyword>
<feature type="region of interest" description="Disordered" evidence="2">
    <location>
        <begin position="1"/>
        <end position="34"/>
    </location>
</feature>
<sequence length="376" mass="41420">MAGTRSREVPPDTGSVSSLGKKMAGDRPIKKKNPTAVKISPWTLARLNSEDVSKVAVEVKKKSKIIQSLGRQEAPFALEADGSFGSSGRRLVTRSDKNNRRRGSKRVCLPVELPLVPLANVSAKAADGNGNDLISETSTSLTPLQLEAQRAFQTSLTMSSSRGIYGFEKQRSRELETRDGLMENREGFCVKGGGLRLMDRFQRMAKKSNSSFLCIKAALPLIGALKVEAPMECQLLVPTIRMGSRALLLLRATGQRTFNFRSSFSKALTRKTARSYSACSGLQPPDIPRLAETARISLNPDEVEEFAPKIQHVVNWFGQLQAIDLQSIEPAIRADTEGDNLRDDLPETFENREAMIAAVPSYEEPYIKVPKVLNKE</sequence>
<dbReference type="AlphaFoldDB" id="A0A5J4ZTB0"/>
<dbReference type="PANTHER" id="PTHR15004:SF0">
    <property type="entry name" value="GLUTAMYL-TRNA(GLN) AMIDOTRANSFERASE SUBUNIT C, MITOCHONDRIAL"/>
    <property type="match status" value="1"/>
</dbReference>
<keyword evidence="1" id="KW-0648">Protein biosynthesis</keyword>
<dbReference type="GO" id="GO:0005524">
    <property type="term" value="F:ATP binding"/>
    <property type="evidence" value="ECO:0007669"/>
    <property type="project" value="UniProtKB-KW"/>
</dbReference>
<organism evidence="3 4">
    <name type="scientific">Nyssa sinensis</name>
    <dbReference type="NCBI Taxonomy" id="561372"/>
    <lineage>
        <taxon>Eukaryota</taxon>
        <taxon>Viridiplantae</taxon>
        <taxon>Streptophyta</taxon>
        <taxon>Embryophyta</taxon>
        <taxon>Tracheophyta</taxon>
        <taxon>Spermatophyta</taxon>
        <taxon>Magnoliopsida</taxon>
        <taxon>eudicotyledons</taxon>
        <taxon>Gunneridae</taxon>
        <taxon>Pentapetalae</taxon>
        <taxon>asterids</taxon>
        <taxon>Cornales</taxon>
        <taxon>Nyssaceae</taxon>
        <taxon>Nyssa</taxon>
    </lineage>
</organism>
<dbReference type="Proteomes" id="UP000325577">
    <property type="component" value="Linkage Group LG5"/>
</dbReference>
<dbReference type="Gene3D" id="1.10.20.60">
    <property type="entry name" value="Glu-tRNAGln amidotransferase C subunit, N-terminal domain"/>
    <property type="match status" value="1"/>
</dbReference>
<comment type="catalytic activity">
    <reaction evidence="1">
        <text>L-glutamyl-tRNA(Gln) + L-glutamine + ATP + H2O = L-glutaminyl-tRNA(Gln) + L-glutamate + ADP + phosphate + H(+)</text>
        <dbReference type="Rhea" id="RHEA:17521"/>
        <dbReference type="Rhea" id="RHEA-COMP:9681"/>
        <dbReference type="Rhea" id="RHEA-COMP:9684"/>
        <dbReference type="ChEBI" id="CHEBI:15377"/>
        <dbReference type="ChEBI" id="CHEBI:15378"/>
        <dbReference type="ChEBI" id="CHEBI:29985"/>
        <dbReference type="ChEBI" id="CHEBI:30616"/>
        <dbReference type="ChEBI" id="CHEBI:43474"/>
        <dbReference type="ChEBI" id="CHEBI:58359"/>
        <dbReference type="ChEBI" id="CHEBI:78520"/>
        <dbReference type="ChEBI" id="CHEBI:78521"/>
        <dbReference type="ChEBI" id="CHEBI:456216"/>
    </reaction>
</comment>
<dbReference type="Pfam" id="PF02686">
    <property type="entry name" value="GatC"/>
    <property type="match status" value="1"/>
</dbReference>
<dbReference type="GO" id="GO:0070681">
    <property type="term" value="P:glutaminyl-tRNAGln biosynthesis via transamidation"/>
    <property type="evidence" value="ECO:0007669"/>
    <property type="project" value="UniProtKB-UniRule"/>
</dbReference>
<dbReference type="GO" id="GO:0030956">
    <property type="term" value="C:glutamyl-tRNA(Gln) amidotransferase complex"/>
    <property type="evidence" value="ECO:0007669"/>
    <property type="project" value="UniProtKB-UniRule"/>
</dbReference>
<keyword evidence="1" id="KW-0547">Nucleotide-binding</keyword>
<dbReference type="InterPro" id="IPR036113">
    <property type="entry name" value="Asp/Glu-ADT_sf_sub_c"/>
</dbReference>
<keyword evidence="1" id="KW-0150">Chloroplast</keyword>
<comment type="similarity">
    <text evidence="1">Belongs to the GatC family.</text>
</comment>
<proteinExistence type="inferred from homology"/>
<dbReference type="GO" id="GO:0050567">
    <property type="term" value="F:glutaminyl-tRNA synthase (glutamine-hydrolyzing) activity"/>
    <property type="evidence" value="ECO:0007669"/>
    <property type="project" value="UniProtKB-UniRule"/>
</dbReference>
<dbReference type="EMBL" id="CM018048">
    <property type="protein sequence ID" value="KAA8521319.1"/>
    <property type="molecule type" value="Genomic_DNA"/>
</dbReference>
<dbReference type="EC" id="6.3.5.-" evidence="1"/>
<gene>
    <name evidence="1" type="primary">GATC</name>
    <name evidence="3" type="ORF">F0562_011992</name>
</gene>
<keyword evidence="1" id="KW-0436">Ligase</keyword>
<accession>A0A5J4ZTB0</accession>
<evidence type="ECO:0000313" key="3">
    <source>
        <dbReference type="EMBL" id="KAA8521319.1"/>
    </source>
</evidence>
<keyword evidence="1" id="KW-0067">ATP-binding</keyword>
<dbReference type="SUPFAM" id="SSF141000">
    <property type="entry name" value="Glu-tRNAGln amidotransferase C subunit"/>
    <property type="match status" value="1"/>
</dbReference>
<dbReference type="OrthoDB" id="2020502at2759"/>
<comment type="subcellular location">
    <subcellularLocation>
        <location evidence="1">Mitochondrion</location>
    </subcellularLocation>
    <subcellularLocation>
        <location evidence="1">Plastid</location>
        <location evidence="1">Chloroplast</location>
    </subcellularLocation>
</comment>
<name>A0A5J4ZTB0_9ASTE</name>
<evidence type="ECO:0000256" key="2">
    <source>
        <dbReference type="SAM" id="MobiDB-lite"/>
    </source>
</evidence>
<dbReference type="GO" id="GO:0032543">
    <property type="term" value="P:mitochondrial translation"/>
    <property type="evidence" value="ECO:0007669"/>
    <property type="project" value="UniProtKB-UniRule"/>
</dbReference>